<dbReference type="NCBIfam" id="TIGR00182">
    <property type="entry name" value="plsX"/>
    <property type="match status" value="1"/>
</dbReference>
<dbReference type="PANTHER" id="PTHR30100:SF1">
    <property type="entry name" value="PHOSPHATE ACYLTRANSFERASE"/>
    <property type="match status" value="1"/>
</dbReference>
<dbReference type="Pfam" id="PF02504">
    <property type="entry name" value="FA_synthesis"/>
    <property type="match status" value="1"/>
</dbReference>
<reference evidence="11 12" key="1">
    <citation type="submission" date="2019-04" db="EMBL/GenBank/DDBJ databases">
        <title>Microbes associate with the intestines of laboratory mice.</title>
        <authorList>
            <person name="Navarre W."/>
            <person name="Wong E."/>
            <person name="Huang K.C."/>
            <person name="Tropini C."/>
            <person name="Ng K."/>
            <person name="Yu B."/>
        </authorList>
    </citation>
    <scope>NUCLEOTIDE SEQUENCE [LARGE SCALE GENOMIC DNA]</scope>
    <source>
        <strain evidence="11 12">NM80_B27</strain>
    </source>
</reference>
<keyword evidence="4 10" id="KW-0808">Transferase</keyword>
<gene>
    <name evidence="10 11" type="primary">plsX</name>
    <name evidence="11" type="ORF">E5986_08840</name>
</gene>
<dbReference type="AlphaFoldDB" id="A0A4S4G3D6"/>
<dbReference type="PANTHER" id="PTHR30100">
    <property type="entry name" value="FATTY ACID/PHOSPHOLIPID SYNTHESIS PROTEIN PLSX"/>
    <property type="match status" value="1"/>
</dbReference>
<evidence type="ECO:0000256" key="1">
    <source>
        <dbReference type="ARBA" id="ARBA00001232"/>
    </source>
</evidence>
<keyword evidence="3 10" id="KW-0444">Lipid biosynthesis</keyword>
<dbReference type="PIRSF" id="PIRSF002465">
    <property type="entry name" value="Phsphlp_syn_PlsX"/>
    <property type="match status" value="1"/>
</dbReference>
<name>A0A4S4G3D6_9ACTN</name>
<keyword evidence="2 10" id="KW-0963">Cytoplasm</keyword>
<evidence type="ECO:0000313" key="11">
    <source>
        <dbReference type="EMBL" id="THG36696.1"/>
    </source>
</evidence>
<dbReference type="Proteomes" id="UP000308978">
    <property type="component" value="Unassembled WGS sequence"/>
</dbReference>
<evidence type="ECO:0000256" key="6">
    <source>
        <dbReference type="ARBA" id="ARBA00023209"/>
    </source>
</evidence>
<accession>A0A4S4G3D6</accession>
<comment type="function">
    <text evidence="10">Catalyzes the reversible formation of acyl-phosphate (acyl-PO(4)) from acyl-[acyl-carrier-protein] (acyl-ACP). This enzyme utilizes acyl-ACP as fatty acyl donor, but not acyl-CoA.</text>
</comment>
<dbReference type="EC" id="2.3.1.274" evidence="8 10"/>
<dbReference type="GO" id="GO:0006633">
    <property type="term" value="P:fatty acid biosynthetic process"/>
    <property type="evidence" value="ECO:0007669"/>
    <property type="project" value="UniProtKB-UniRule"/>
</dbReference>
<comment type="subcellular location">
    <subcellularLocation>
        <location evidence="10">Cytoplasm</location>
    </subcellularLocation>
    <text evidence="10">Associated with the membrane possibly through PlsY.</text>
</comment>
<evidence type="ECO:0000256" key="7">
    <source>
        <dbReference type="ARBA" id="ARBA00023264"/>
    </source>
</evidence>
<evidence type="ECO:0000256" key="3">
    <source>
        <dbReference type="ARBA" id="ARBA00022516"/>
    </source>
</evidence>
<comment type="catalytic activity">
    <reaction evidence="1 10">
        <text>a fatty acyl-[ACP] + phosphate = an acyl phosphate + holo-[ACP]</text>
        <dbReference type="Rhea" id="RHEA:42292"/>
        <dbReference type="Rhea" id="RHEA-COMP:9685"/>
        <dbReference type="Rhea" id="RHEA-COMP:14125"/>
        <dbReference type="ChEBI" id="CHEBI:43474"/>
        <dbReference type="ChEBI" id="CHEBI:59918"/>
        <dbReference type="ChEBI" id="CHEBI:64479"/>
        <dbReference type="ChEBI" id="CHEBI:138651"/>
        <dbReference type="EC" id="2.3.1.274"/>
    </reaction>
</comment>
<evidence type="ECO:0000256" key="5">
    <source>
        <dbReference type="ARBA" id="ARBA00023098"/>
    </source>
</evidence>
<keyword evidence="11" id="KW-0012">Acyltransferase</keyword>
<sequence length="367" mass="36922">MARIGPETPSHGQGVVFVAEPVTIAVDAMGGDFGPDVVLAGAARALAADPDLHLVVVGPSAVVEPFAAGHDRAVAQAASEVIEMGEHPAAAVRAKKDSSIVVGCRLVKEGAADGFFSAGSTGACLAAATLVVGRVKGVKRPALGQVLPAYAHPCLLIDVGANADCKPEYLVQFAQMGVVYMEALMGVENPRVGLLNIGAEDTKGDEFAQKAHGLLAASVPQFSGNCEGGNLMAGDFDVVVCDGFTGNVCLKTIEGTAKTLFRYVKDALMSSLPSKLGALLVKGDLARLKGKLSPEAYGGTPLLGVKGAVIVGHGSSSETAVANGIAVAATTVRANVAGVIADTVARAAKTTGAAQAREGEAAASDAR</sequence>
<proteinExistence type="inferred from homology"/>
<evidence type="ECO:0000256" key="8">
    <source>
        <dbReference type="ARBA" id="ARBA00024069"/>
    </source>
</evidence>
<dbReference type="InterPro" id="IPR012281">
    <property type="entry name" value="Phospholipid_synth_PlsX-like"/>
</dbReference>
<organism evidence="11 12">
    <name type="scientific">Adlercreutzia caecimuris</name>
    <dbReference type="NCBI Taxonomy" id="671266"/>
    <lineage>
        <taxon>Bacteria</taxon>
        <taxon>Bacillati</taxon>
        <taxon>Actinomycetota</taxon>
        <taxon>Coriobacteriia</taxon>
        <taxon>Eggerthellales</taxon>
        <taxon>Eggerthellaceae</taxon>
        <taxon>Adlercreutzia</taxon>
    </lineage>
</organism>
<dbReference type="HAMAP" id="MF_00019">
    <property type="entry name" value="PlsX"/>
    <property type="match status" value="1"/>
</dbReference>
<dbReference type="GO" id="GO:0005737">
    <property type="term" value="C:cytoplasm"/>
    <property type="evidence" value="ECO:0007669"/>
    <property type="project" value="UniProtKB-SubCell"/>
</dbReference>
<dbReference type="EMBL" id="SSTJ01000012">
    <property type="protein sequence ID" value="THG36696.1"/>
    <property type="molecule type" value="Genomic_DNA"/>
</dbReference>
<evidence type="ECO:0000256" key="2">
    <source>
        <dbReference type="ARBA" id="ARBA00022490"/>
    </source>
</evidence>
<comment type="caution">
    <text evidence="11">The sequence shown here is derived from an EMBL/GenBank/DDBJ whole genome shotgun (WGS) entry which is preliminary data.</text>
</comment>
<keyword evidence="6 10" id="KW-0594">Phospholipid biosynthesis</keyword>
<evidence type="ECO:0000313" key="12">
    <source>
        <dbReference type="Proteomes" id="UP000308978"/>
    </source>
</evidence>
<dbReference type="GO" id="GO:0008654">
    <property type="term" value="P:phospholipid biosynthetic process"/>
    <property type="evidence" value="ECO:0007669"/>
    <property type="project" value="UniProtKB-KW"/>
</dbReference>
<dbReference type="UniPathway" id="UPA00085"/>
<dbReference type="InterPro" id="IPR003664">
    <property type="entry name" value="FA_synthesis"/>
</dbReference>
<comment type="pathway">
    <text evidence="10">Lipid metabolism; phospholipid metabolism.</text>
</comment>
<keyword evidence="5 10" id="KW-0443">Lipid metabolism</keyword>
<evidence type="ECO:0000256" key="4">
    <source>
        <dbReference type="ARBA" id="ARBA00022679"/>
    </source>
</evidence>
<dbReference type="SUPFAM" id="SSF53659">
    <property type="entry name" value="Isocitrate/Isopropylmalate dehydrogenase-like"/>
    <property type="match status" value="1"/>
</dbReference>
<protein>
    <recommendedName>
        <fullName evidence="8 10">Phosphate acyltransferase</fullName>
        <ecNumber evidence="8 10">2.3.1.274</ecNumber>
    </recommendedName>
    <alternativeName>
        <fullName evidence="10">Acyl-ACP phosphotransacylase</fullName>
    </alternativeName>
    <alternativeName>
        <fullName evidence="10">Acyl-[acyl-carrier-protein]--phosphate acyltransferase</fullName>
    </alternativeName>
    <alternativeName>
        <fullName evidence="10">Phosphate-acyl-ACP acyltransferase</fullName>
    </alternativeName>
</protein>
<comment type="similarity">
    <text evidence="10">Belongs to the PlsX family.</text>
</comment>
<keyword evidence="7 10" id="KW-1208">Phospholipid metabolism</keyword>
<evidence type="ECO:0000256" key="9">
    <source>
        <dbReference type="ARBA" id="ARBA00046608"/>
    </source>
</evidence>
<dbReference type="GO" id="GO:0043811">
    <property type="term" value="F:phosphate:acyl-[acyl carrier protein] acyltransferase activity"/>
    <property type="evidence" value="ECO:0007669"/>
    <property type="project" value="UniProtKB-UniRule"/>
</dbReference>
<comment type="subunit">
    <text evidence="9 10">Homodimer. Probably interacts with PlsY.</text>
</comment>
<dbReference type="Gene3D" id="3.40.718.10">
    <property type="entry name" value="Isopropylmalate Dehydrogenase"/>
    <property type="match status" value="1"/>
</dbReference>
<evidence type="ECO:0000256" key="10">
    <source>
        <dbReference type="HAMAP-Rule" id="MF_00019"/>
    </source>
</evidence>